<dbReference type="PANTHER" id="PTHR43671:SF13">
    <property type="entry name" value="SERINE_THREONINE-PROTEIN KINASE NEK2"/>
    <property type="match status" value="1"/>
</dbReference>
<keyword evidence="5" id="KW-0067">ATP-binding</keyword>
<dbReference type="Gene3D" id="1.10.510.10">
    <property type="entry name" value="Transferase(Phosphotransferase) domain 1"/>
    <property type="match status" value="1"/>
</dbReference>
<gene>
    <name evidence="7" type="ORF">H0H81_002037</name>
</gene>
<reference evidence="7" key="2">
    <citation type="submission" date="2021-10" db="EMBL/GenBank/DDBJ databases">
        <title>Phylogenomics reveals ancestral predisposition of the termite-cultivated fungus Termitomyces towards a domesticated lifestyle.</title>
        <authorList>
            <person name="Auxier B."/>
            <person name="Grum-Grzhimaylo A."/>
            <person name="Cardenas M.E."/>
            <person name="Lodge J.D."/>
            <person name="Laessoe T."/>
            <person name="Pedersen O."/>
            <person name="Smith M.E."/>
            <person name="Kuyper T.W."/>
            <person name="Franco-Molano E.A."/>
            <person name="Baroni T.J."/>
            <person name="Aanen D.K."/>
        </authorList>
    </citation>
    <scope>NUCLEOTIDE SEQUENCE</scope>
    <source>
        <strain evidence="7">D49</strain>
    </source>
</reference>
<dbReference type="GO" id="GO:0004674">
    <property type="term" value="F:protein serine/threonine kinase activity"/>
    <property type="evidence" value="ECO:0007669"/>
    <property type="project" value="UniProtKB-EC"/>
</dbReference>
<accession>A0A9P7K6F5</accession>
<proteinExistence type="predicted"/>
<protein>
    <recommendedName>
        <fullName evidence="1">non-specific serine/threonine protein kinase</fullName>
        <ecNumber evidence="1">2.7.11.1</ecNumber>
    </recommendedName>
</protein>
<evidence type="ECO:0000256" key="2">
    <source>
        <dbReference type="ARBA" id="ARBA00022679"/>
    </source>
</evidence>
<comment type="caution">
    <text evidence="7">The sequence shown here is derived from an EMBL/GenBank/DDBJ whole genome shotgun (WGS) entry which is preliminary data.</text>
</comment>
<keyword evidence="3" id="KW-0547">Nucleotide-binding</keyword>
<dbReference type="AlphaFoldDB" id="A0A9P7K6F5"/>
<dbReference type="EMBL" id="JABCKI010005784">
    <property type="protein sequence ID" value="KAG5638069.1"/>
    <property type="molecule type" value="Genomic_DNA"/>
</dbReference>
<sequence length="712" mass="80577">MTAGVMFYVLAGSELVQVFGVDPCINLFNLLLQMKRPENEPSAKLKRMKGSLCNFYAVINPTKISKETHIPDIMASLQDTSKYAKVEPNSLLEGIATKFVARFLYLVIEDRSEYEATVVKLKEGYADLYRCLEIRARAAGKWTKDDIYLNGGIFEEGGQDTRNRQPPKMLDLEDRLRAKRSFRNDDDDPGLSIARRCEPHFASSYVQNSIEEDPVAVKNSREFVAFYVLLHCYLPDAHRYNAAASSSLKVHALKANFILPPFFSERNYIDNLLYHEEMPFMFPLFISCPAMSDIPWTYTPASDFSVWCEKLNLPLIIAEVVSKKEKQDRYRMLVQAISLARLAFQLRRPGSTAHPFIVAIYMTDVMIVERYILMQIESTNEVYITKKNFDIKRLVHATAFQREMYNLASELKFIVKELDATKRIELGAIKKAASGLLSLHSSNVTESTRSTTMDRSFNGRHDEDDLGIFGDDKMVANLAEMDCKVAYVAFGSLTGGPPIGCLKFVRDGGNEIEILHYLAGLDFESNHTVRAVRTWPIAGGSIIVMPLVGNRLTKLDDKDTFLWPVMKQLFEAVKFMHDNCVAHMDLKPSNLLIPSEYGTLTVIDFGVSVRVKKPEQLFQSKSRVGTEGYIAPEVGRTKFSPIRADLWSVGKVVEEFCTLCQPSPSRDWLLDLSKRLLDDDLKKRPMMAEVLQEMSNYSVASNGSSKSTQISQ</sequence>
<dbReference type="SUPFAM" id="SSF56112">
    <property type="entry name" value="Protein kinase-like (PK-like)"/>
    <property type="match status" value="1"/>
</dbReference>
<evidence type="ECO:0000256" key="4">
    <source>
        <dbReference type="ARBA" id="ARBA00022777"/>
    </source>
</evidence>
<keyword evidence="8" id="KW-1185">Reference proteome</keyword>
<dbReference type="InterPro" id="IPR050660">
    <property type="entry name" value="NEK_Ser/Thr_kinase"/>
</dbReference>
<dbReference type="PROSITE" id="PS50011">
    <property type="entry name" value="PROTEIN_KINASE_DOM"/>
    <property type="match status" value="1"/>
</dbReference>
<evidence type="ECO:0000256" key="3">
    <source>
        <dbReference type="ARBA" id="ARBA00022741"/>
    </source>
</evidence>
<dbReference type="Proteomes" id="UP000717328">
    <property type="component" value="Unassembled WGS sequence"/>
</dbReference>
<feature type="domain" description="Protein kinase" evidence="6">
    <location>
        <begin position="458"/>
        <end position="712"/>
    </location>
</feature>
<dbReference type="InterPro" id="IPR011009">
    <property type="entry name" value="Kinase-like_dom_sf"/>
</dbReference>
<organism evidence="7 8">
    <name type="scientific">Sphagnurus paluster</name>
    <dbReference type="NCBI Taxonomy" id="117069"/>
    <lineage>
        <taxon>Eukaryota</taxon>
        <taxon>Fungi</taxon>
        <taxon>Dikarya</taxon>
        <taxon>Basidiomycota</taxon>
        <taxon>Agaricomycotina</taxon>
        <taxon>Agaricomycetes</taxon>
        <taxon>Agaricomycetidae</taxon>
        <taxon>Agaricales</taxon>
        <taxon>Tricholomatineae</taxon>
        <taxon>Lyophyllaceae</taxon>
        <taxon>Sphagnurus</taxon>
    </lineage>
</organism>
<dbReference type="GO" id="GO:0005524">
    <property type="term" value="F:ATP binding"/>
    <property type="evidence" value="ECO:0007669"/>
    <property type="project" value="UniProtKB-KW"/>
</dbReference>
<evidence type="ECO:0000313" key="8">
    <source>
        <dbReference type="Proteomes" id="UP000717328"/>
    </source>
</evidence>
<dbReference type="OrthoDB" id="4062651at2759"/>
<dbReference type="SMART" id="SM00220">
    <property type="entry name" value="S_TKc"/>
    <property type="match status" value="1"/>
</dbReference>
<dbReference type="EC" id="2.7.11.1" evidence="1"/>
<keyword evidence="2" id="KW-0808">Transferase</keyword>
<evidence type="ECO:0000313" key="7">
    <source>
        <dbReference type="EMBL" id="KAG5638069.1"/>
    </source>
</evidence>
<dbReference type="InterPro" id="IPR008271">
    <property type="entry name" value="Ser/Thr_kinase_AS"/>
</dbReference>
<dbReference type="PANTHER" id="PTHR43671">
    <property type="entry name" value="SERINE/THREONINE-PROTEIN KINASE NEK"/>
    <property type="match status" value="1"/>
</dbReference>
<name>A0A9P7K6F5_9AGAR</name>
<keyword evidence="4" id="KW-0418">Kinase</keyword>
<dbReference type="Pfam" id="PF00069">
    <property type="entry name" value="Pkinase"/>
    <property type="match status" value="1"/>
</dbReference>
<dbReference type="PROSITE" id="PS00108">
    <property type="entry name" value="PROTEIN_KINASE_ST"/>
    <property type="match status" value="1"/>
</dbReference>
<evidence type="ECO:0000259" key="6">
    <source>
        <dbReference type="PROSITE" id="PS50011"/>
    </source>
</evidence>
<evidence type="ECO:0000256" key="5">
    <source>
        <dbReference type="ARBA" id="ARBA00022840"/>
    </source>
</evidence>
<evidence type="ECO:0000256" key="1">
    <source>
        <dbReference type="ARBA" id="ARBA00012513"/>
    </source>
</evidence>
<reference evidence="7" key="1">
    <citation type="submission" date="2021-02" db="EMBL/GenBank/DDBJ databases">
        <authorList>
            <person name="Nieuwenhuis M."/>
            <person name="Van De Peppel L.J.J."/>
        </authorList>
    </citation>
    <scope>NUCLEOTIDE SEQUENCE</scope>
    <source>
        <strain evidence="7">D49</strain>
    </source>
</reference>
<dbReference type="InterPro" id="IPR000719">
    <property type="entry name" value="Prot_kinase_dom"/>
</dbReference>